<comment type="subunit">
    <text evidence="2">Heterohexamer of two PFD-alpha type and four PFD-beta type subunits.</text>
</comment>
<gene>
    <name evidence="5" type="ORF">EVEC_LOCUS10900</name>
</gene>
<dbReference type="GO" id="GO:0005737">
    <property type="term" value="C:cytoplasm"/>
    <property type="evidence" value="ECO:0007669"/>
    <property type="project" value="TreeGrafter"/>
</dbReference>
<dbReference type="OrthoDB" id="5242628at2759"/>
<keyword evidence="6" id="KW-1185">Reference proteome</keyword>
<evidence type="ECO:0000313" key="7">
    <source>
        <dbReference type="WBParaSite" id="EVEC_0001160701-mRNA-1"/>
    </source>
</evidence>
<feature type="coiled-coil region" evidence="4">
    <location>
        <begin position="63"/>
        <end position="97"/>
    </location>
</feature>
<evidence type="ECO:0000256" key="4">
    <source>
        <dbReference type="SAM" id="Coils"/>
    </source>
</evidence>
<dbReference type="Gene3D" id="1.10.287.370">
    <property type="match status" value="1"/>
</dbReference>
<dbReference type="GO" id="GO:0016272">
    <property type="term" value="C:prefoldin complex"/>
    <property type="evidence" value="ECO:0007669"/>
    <property type="project" value="InterPro"/>
</dbReference>
<dbReference type="InterPro" id="IPR009053">
    <property type="entry name" value="Prefoldin"/>
</dbReference>
<reference evidence="7" key="1">
    <citation type="submission" date="2017-02" db="UniProtKB">
        <authorList>
            <consortium name="WormBaseParasite"/>
        </authorList>
    </citation>
    <scope>IDENTIFICATION</scope>
</reference>
<evidence type="ECO:0000313" key="5">
    <source>
        <dbReference type="EMBL" id="VDD96149.1"/>
    </source>
</evidence>
<reference evidence="5 6" key="2">
    <citation type="submission" date="2018-10" db="EMBL/GenBank/DDBJ databases">
        <authorList>
            <consortium name="Pathogen Informatics"/>
        </authorList>
    </citation>
    <scope>NUCLEOTIDE SEQUENCE [LARGE SCALE GENOMIC DNA]</scope>
</reference>
<accession>A0A0N4VL54</accession>
<comment type="similarity">
    <text evidence="1">Belongs to the prefoldin subunit beta family.</text>
</comment>
<evidence type="ECO:0000256" key="1">
    <source>
        <dbReference type="ARBA" id="ARBA00008045"/>
    </source>
</evidence>
<proteinExistence type="inferred from homology"/>
<evidence type="ECO:0000313" key="6">
    <source>
        <dbReference type="Proteomes" id="UP000274131"/>
    </source>
</evidence>
<dbReference type="PANTHER" id="PTHR20903:SF0">
    <property type="entry name" value="PREFOLDIN SUBUNIT 1"/>
    <property type="match status" value="1"/>
</dbReference>
<evidence type="ECO:0000256" key="2">
    <source>
        <dbReference type="ARBA" id="ARBA00011695"/>
    </source>
</evidence>
<dbReference type="WBParaSite" id="EVEC_0001160701-mRNA-1">
    <property type="protein sequence ID" value="EVEC_0001160701-mRNA-1"/>
    <property type="gene ID" value="EVEC_0001160701"/>
</dbReference>
<dbReference type="Pfam" id="PF01920">
    <property type="entry name" value="Prefoldin_2"/>
    <property type="match status" value="1"/>
</dbReference>
<dbReference type="InterPro" id="IPR002777">
    <property type="entry name" value="PFD_beta-like"/>
</dbReference>
<dbReference type="GO" id="GO:0044183">
    <property type="term" value="F:protein folding chaperone"/>
    <property type="evidence" value="ECO:0007669"/>
    <property type="project" value="TreeGrafter"/>
</dbReference>
<protein>
    <submittedName>
        <fullName evidence="7">Prefoldin subunit 1</fullName>
    </submittedName>
</protein>
<dbReference type="Proteomes" id="UP000274131">
    <property type="component" value="Unassembled WGS sequence"/>
</dbReference>
<organism evidence="7">
    <name type="scientific">Enterobius vermicularis</name>
    <name type="common">Human pinworm</name>
    <dbReference type="NCBI Taxonomy" id="51028"/>
    <lineage>
        <taxon>Eukaryota</taxon>
        <taxon>Metazoa</taxon>
        <taxon>Ecdysozoa</taxon>
        <taxon>Nematoda</taxon>
        <taxon>Chromadorea</taxon>
        <taxon>Rhabditida</taxon>
        <taxon>Spirurina</taxon>
        <taxon>Oxyuridomorpha</taxon>
        <taxon>Oxyuroidea</taxon>
        <taxon>Oxyuridae</taxon>
        <taxon>Enterobius</taxon>
    </lineage>
</organism>
<dbReference type="AlphaFoldDB" id="A0A0N4VL54"/>
<sequence>MIETKQRLAMGESVKKMQNQKMRVAELTKTQLLGLEESRPVYRGIGRMFVLEDVKSEIAYQDAEATRDKIAAIERQKEYLEKSLAESERNIREMVQSRP</sequence>
<name>A0A0N4VL54_ENTVE</name>
<dbReference type="PANTHER" id="PTHR20903">
    <property type="entry name" value="PREFOLDIN SUBUNIT 1-RELATED"/>
    <property type="match status" value="1"/>
</dbReference>
<dbReference type="EMBL" id="UXUI01011323">
    <property type="protein sequence ID" value="VDD96149.1"/>
    <property type="molecule type" value="Genomic_DNA"/>
</dbReference>
<dbReference type="SUPFAM" id="SSF46579">
    <property type="entry name" value="Prefoldin"/>
    <property type="match status" value="1"/>
</dbReference>
<keyword evidence="3" id="KW-0143">Chaperone</keyword>
<dbReference type="STRING" id="51028.A0A0N4VL54"/>
<keyword evidence="4" id="KW-0175">Coiled coil</keyword>
<dbReference type="GO" id="GO:0051082">
    <property type="term" value="F:unfolded protein binding"/>
    <property type="evidence" value="ECO:0007669"/>
    <property type="project" value="InterPro"/>
</dbReference>
<evidence type="ECO:0000256" key="3">
    <source>
        <dbReference type="ARBA" id="ARBA00023186"/>
    </source>
</evidence>